<dbReference type="Proteomes" id="UP001234202">
    <property type="component" value="Unassembled WGS sequence"/>
</dbReference>
<comment type="caution">
    <text evidence="1">The sequence shown here is derived from an EMBL/GenBank/DDBJ whole genome shotgun (WGS) entry which is preliminary data.</text>
</comment>
<reference evidence="1" key="1">
    <citation type="submission" date="2023-04" db="EMBL/GenBank/DDBJ databases">
        <title>Draft Genome sequencing of Naganishia species isolated from polar environments using Oxford Nanopore Technology.</title>
        <authorList>
            <person name="Leo P."/>
            <person name="Venkateswaran K."/>
        </authorList>
    </citation>
    <scope>NUCLEOTIDE SEQUENCE</scope>
    <source>
        <strain evidence="1">DBVPG 5303</strain>
    </source>
</reference>
<name>A0ACC2XWW4_9TREE</name>
<accession>A0ACC2XWW4</accession>
<dbReference type="EMBL" id="JASBWV010000001">
    <property type="protein sequence ID" value="KAJ9128151.1"/>
    <property type="molecule type" value="Genomic_DNA"/>
</dbReference>
<evidence type="ECO:0000313" key="2">
    <source>
        <dbReference type="Proteomes" id="UP001234202"/>
    </source>
</evidence>
<proteinExistence type="predicted"/>
<organism evidence="1 2">
    <name type="scientific">Naganishia onofrii</name>
    <dbReference type="NCBI Taxonomy" id="1851511"/>
    <lineage>
        <taxon>Eukaryota</taxon>
        <taxon>Fungi</taxon>
        <taxon>Dikarya</taxon>
        <taxon>Basidiomycota</taxon>
        <taxon>Agaricomycotina</taxon>
        <taxon>Tremellomycetes</taxon>
        <taxon>Filobasidiales</taxon>
        <taxon>Filobasidiaceae</taxon>
        <taxon>Naganishia</taxon>
    </lineage>
</organism>
<sequence length="344" mass="35215">MPAVATLAITLLCGWSLPKIRAQVIKADGCLLLSGTITCPPWNTAWVNPMELANAGYPEFANVRDLPTFDAAAVSYLGNLDESNTDITPCGYALPVLPSSTTSAASTSTGTATAAAAAGRSGLNGGQIAGIAVGSVIGGLLLASNITFQLLGLLVGLLICCGVLGAGRRKSRSAAYEKAPFAQENKHDPYQGASMHPAFLADPASGTSTSSAAESPNMTSTSSGMPGALAATIPLPTEPEKAVGGRNVLASMRDENQSGEHLILPNSVVTVLWPYTAALADELTLVPGMRLVVLRIYDDAWVTGQILDCVDDPTQNGKEGAFPLVCVTQAASTGIGSVSGLDKN</sequence>
<gene>
    <name evidence="1" type="ORF">QFC24_000443</name>
</gene>
<evidence type="ECO:0000313" key="1">
    <source>
        <dbReference type="EMBL" id="KAJ9128151.1"/>
    </source>
</evidence>
<keyword evidence="2" id="KW-1185">Reference proteome</keyword>
<protein>
    <submittedName>
        <fullName evidence="1">Uncharacterized protein</fullName>
    </submittedName>
</protein>